<evidence type="ECO:0000256" key="7">
    <source>
        <dbReference type="ARBA" id="ARBA00023136"/>
    </source>
</evidence>
<dbReference type="InterPro" id="IPR025875">
    <property type="entry name" value="Leu-rich_rpt_4"/>
</dbReference>
<dbReference type="InterPro" id="IPR013210">
    <property type="entry name" value="LRR_N_plant-typ"/>
</dbReference>
<reference evidence="11 12" key="1">
    <citation type="submission" date="2020-10" db="EMBL/GenBank/DDBJ databases">
        <title>The Coptis chinensis genome and diversification of protoberbering-type alkaloids.</title>
        <authorList>
            <person name="Wang B."/>
            <person name="Shu S."/>
            <person name="Song C."/>
            <person name="Liu Y."/>
        </authorList>
    </citation>
    <scope>NUCLEOTIDE SEQUENCE [LARGE SCALE GENOMIC DNA]</scope>
    <source>
        <strain evidence="11">HL-2020</strain>
        <tissue evidence="11">Leaf</tissue>
    </source>
</reference>
<dbReference type="FunFam" id="3.80.10.10:FF:000129">
    <property type="entry name" value="Leucine-rich repeat receptor-like kinase"/>
    <property type="match status" value="1"/>
</dbReference>
<evidence type="ECO:0000256" key="9">
    <source>
        <dbReference type="ARBA" id="ARBA00023180"/>
    </source>
</evidence>
<dbReference type="GO" id="GO:0016020">
    <property type="term" value="C:membrane"/>
    <property type="evidence" value="ECO:0007669"/>
    <property type="project" value="UniProtKB-SubCell"/>
</dbReference>
<comment type="caution">
    <text evidence="11">The sequence shown here is derived from an EMBL/GenBank/DDBJ whole genome shotgun (WGS) entry which is preliminary data.</text>
</comment>
<keyword evidence="5" id="KW-0677">Repeat</keyword>
<proteinExistence type="predicted"/>
<evidence type="ECO:0000256" key="5">
    <source>
        <dbReference type="ARBA" id="ARBA00022737"/>
    </source>
</evidence>
<dbReference type="InterPro" id="IPR032675">
    <property type="entry name" value="LRR_dom_sf"/>
</dbReference>
<evidence type="ECO:0000256" key="1">
    <source>
        <dbReference type="ARBA" id="ARBA00004167"/>
    </source>
</evidence>
<evidence type="ECO:0000313" key="12">
    <source>
        <dbReference type="Proteomes" id="UP000631114"/>
    </source>
</evidence>
<gene>
    <name evidence="11" type="ORF">IFM89_017294</name>
</gene>
<dbReference type="OrthoDB" id="1394818at2759"/>
<sequence length="172" mass="18630">MINVGSKRALEKWSSKLEERERVETKILVGYETTLLDIAGAMGYPMNLAQSWPGNDACHGWTFITCDSQGKNVTVINFSKQHFVGTISPAYGDLASLRNLLLNDNNLTGSIPDGMIALPQLQILDVSNNNLTGKIPSFPPKVNVKTSGNLLLGSDTPTGGGIDNIVMERNKI</sequence>
<dbReference type="InterPro" id="IPR052422">
    <property type="entry name" value="Auxin_Ser/Thr_Kinase"/>
</dbReference>
<dbReference type="Gene3D" id="3.80.10.10">
    <property type="entry name" value="Ribonuclease Inhibitor"/>
    <property type="match status" value="1"/>
</dbReference>
<keyword evidence="3" id="KW-0812">Transmembrane</keyword>
<dbReference type="EMBL" id="JADFTS010000008">
    <property type="protein sequence ID" value="KAF9592724.1"/>
    <property type="molecule type" value="Genomic_DNA"/>
</dbReference>
<keyword evidence="9" id="KW-0325">Glycoprotein</keyword>
<comment type="subcellular location">
    <subcellularLocation>
        <location evidence="1">Membrane</location>
        <topology evidence="1">Single-pass membrane protein</topology>
    </subcellularLocation>
</comment>
<dbReference type="Pfam" id="PF12799">
    <property type="entry name" value="LRR_4"/>
    <property type="match status" value="1"/>
</dbReference>
<protein>
    <recommendedName>
        <fullName evidence="10">Leucine-rich repeat-containing N-terminal plant-type domain-containing protein</fullName>
    </recommendedName>
</protein>
<accession>A0A835H4F5</accession>
<keyword evidence="8" id="KW-0675">Receptor</keyword>
<dbReference type="AlphaFoldDB" id="A0A835H4F5"/>
<dbReference type="PANTHER" id="PTHR47986:SF10">
    <property type="entry name" value="RECEPTOR-LIKE KINASE TMK4"/>
    <property type="match status" value="1"/>
</dbReference>
<dbReference type="SUPFAM" id="SSF52058">
    <property type="entry name" value="L domain-like"/>
    <property type="match status" value="1"/>
</dbReference>
<feature type="domain" description="Leucine-rich repeat-containing N-terminal plant-type" evidence="10">
    <location>
        <begin position="33"/>
        <end position="67"/>
    </location>
</feature>
<evidence type="ECO:0000256" key="2">
    <source>
        <dbReference type="ARBA" id="ARBA00022614"/>
    </source>
</evidence>
<keyword evidence="4" id="KW-0732">Signal</keyword>
<evidence type="ECO:0000259" key="10">
    <source>
        <dbReference type="Pfam" id="PF08263"/>
    </source>
</evidence>
<evidence type="ECO:0000256" key="4">
    <source>
        <dbReference type="ARBA" id="ARBA00022729"/>
    </source>
</evidence>
<evidence type="ECO:0000313" key="11">
    <source>
        <dbReference type="EMBL" id="KAF9592724.1"/>
    </source>
</evidence>
<dbReference type="Proteomes" id="UP000631114">
    <property type="component" value="Unassembled WGS sequence"/>
</dbReference>
<keyword evidence="12" id="KW-1185">Reference proteome</keyword>
<dbReference type="PANTHER" id="PTHR47986">
    <property type="entry name" value="OSJNBA0070M12.3 PROTEIN"/>
    <property type="match status" value="1"/>
</dbReference>
<evidence type="ECO:0000256" key="8">
    <source>
        <dbReference type="ARBA" id="ARBA00023170"/>
    </source>
</evidence>
<keyword evidence="2" id="KW-0433">Leucine-rich repeat</keyword>
<evidence type="ECO:0000256" key="3">
    <source>
        <dbReference type="ARBA" id="ARBA00022692"/>
    </source>
</evidence>
<organism evidence="11 12">
    <name type="scientific">Coptis chinensis</name>
    <dbReference type="NCBI Taxonomy" id="261450"/>
    <lineage>
        <taxon>Eukaryota</taxon>
        <taxon>Viridiplantae</taxon>
        <taxon>Streptophyta</taxon>
        <taxon>Embryophyta</taxon>
        <taxon>Tracheophyta</taxon>
        <taxon>Spermatophyta</taxon>
        <taxon>Magnoliopsida</taxon>
        <taxon>Ranunculales</taxon>
        <taxon>Ranunculaceae</taxon>
        <taxon>Coptidoideae</taxon>
        <taxon>Coptis</taxon>
    </lineage>
</organism>
<keyword evidence="6" id="KW-1133">Transmembrane helix</keyword>
<evidence type="ECO:0000256" key="6">
    <source>
        <dbReference type="ARBA" id="ARBA00022989"/>
    </source>
</evidence>
<keyword evidence="7" id="KW-0472">Membrane</keyword>
<dbReference type="Pfam" id="PF08263">
    <property type="entry name" value="LRRNT_2"/>
    <property type="match status" value="1"/>
</dbReference>
<name>A0A835H4F5_9MAGN</name>